<evidence type="ECO:0000313" key="1">
    <source>
        <dbReference type="EMBL" id="RXK86384.1"/>
    </source>
</evidence>
<dbReference type="Proteomes" id="UP000290545">
    <property type="component" value="Unassembled WGS sequence"/>
</dbReference>
<comment type="caution">
    <text evidence="1">The sequence shown here is derived from an EMBL/GenBank/DDBJ whole genome shotgun (WGS) entry which is preliminary data.</text>
</comment>
<proteinExistence type="predicted"/>
<organism evidence="1 2">
    <name type="scientific">Filimonas effusa</name>
    <dbReference type="NCBI Taxonomy" id="2508721"/>
    <lineage>
        <taxon>Bacteria</taxon>
        <taxon>Pseudomonadati</taxon>
        <taxon>Bacteroidota</taxon>
        <taxon>Chitinophagia</taxon>
        <taxon>Chitinophagales</taxon>
        <taxon>Chitinophagaceae</taxon>
        <taxon>Filimonas</taxon>
    </lineage>
</organism>
<dbReference type="EMBL" id="SDHZ01000001">
    <property type="protein sequence ID" value="RXK86384.1"/>
    <property type="molecule type" value="Genomic_DNA"/>
</dbReference>
<gene>
    <name evidence="1" type="ORF">ESB13_06150</name>
</gene>
<reference evidence="1 2" key="1">
    <citation type="submission" date="2019-01" db="EMBL/GenBank/DDBJ databases">
        <title>Filimonas sp. strain TTM-71.</title>
        <authorList>
            <person name="Chen W.-M."/>
        </authorList>
    </citation>
    <scope>NUCLEOTIDE SEQUENCE [LARGE SCALE GENOMIC DNA]</scope>
    <source>
        <strain evidence="1 2">TTM-71</strain>
    </source>
</reference>
<keyword evidence="2" id="KW-1185">Reference proteome</keyword>
<name>A0A4Q1DAF0_9BACT</name>
<accession>A0A4Q1DAF0</accession>
<dbReference type="OrthoDB" id="676137at2"/>
<protein>
    <submittedName>
        <fullName evidence="1">Uncharacterized protein</fullName>
    </submittedName>
</protein>
<dbReference type="AlphaFoldDB" id="A0A4Q1DAF0"/>
<sequence>MNISSETIAQIDQLLDRIKYGDCVLFLGPDILVDNRGMPLSVSYSHDICNRMQKANIDFDTTQQNDIYYSTNRYISGLNKLQSNNYVKTTDLTIKREYNKFINDKASYTNLHKHLSKMPFYLTINTNPDDLIFKLIKEDIGTNQKCHFGYYDITKDNNEGRAEKDLPAEINTENYVVYNVYGHASDNTASSVIIRESEFLDLSRKINTTGNAMPDVIKTFIKNNKICLFLGFQYDSWPLKILLRSLGFTQDVPGQNISFTYNGLLKHHADFYKDNLQFVFIDSEPSSFVTFLYERMQENISPDDILKKIPDKPLNIVFISDLSDTEDSKIDTQIRDHIANTLQPLRYNGFISMWSEDLPTGGTDKQAELTRRYNEADMFIVVGTANLFAADYFSRIENALALTHEGNKMLIPVYARDFLYNDISGITNNSWIPRENNKPVPVKEDLDRRGLAACEVIKTHITTILKAREANAGKN</sequence>
<dbReference type="RefSeq" id="WP_129002134.1">
    <property type="nucleotide sequence ID" value="NZ_SDHZ01000001.1"/>
</dbReference>
<evidence type="ECO:0000313" key="2">
    <source>
        <dbReference type="Proteomes" id="UP000290545"/>
    </source>
</evidence>